<dbReference type="InterPro" id="IPR027266">
    <property type="entry name" value="TrmE/GcvT-like"/>
</dbReference>
<reference evidence="4 5" key="1">
    <citation type="journal article" date="2019" name="Nat. Microbiol.">
        <title>Mediterranean grassland soil C-N compound turnover is dependent on rainfall and depth, and is mediated by genomically divergent microorganisms.</title>
        <authorList>
            <person name="Diamond S."/>
            <person name="Andeer P.F."/>
            <person name="Li Z."/>
            <person name="Crits-Christoph A."/>
            <person name="Burstein D."/>
            <person name="Anantharaman K."/>
            <person name="Lane K.R."/>
            <person name="Thomas B.C."/>
            <person name="Pan C."/>
            <person name="Northen T.R."/>
            <person name="Banfield J.F."/>
        </authorList>
    </citation>
    <scope>NUCLEOTIDE SEQUENCE [LARGE SCALE GENOMIC DNA]</scope>
    <source>
        <strain evidence="4">WS_3</strain>
    </source>
</reference>
<dbReference type="Proteomes" id="UP000320184">
    <property type="component" value="Unassembled WGS sequence"/>
</dbReference>
<dbReference type="PANTHER" id="PTHR22602:SF0">
    <property type="entry name" value="TRANSFERASE CAF17, MITOCHONDRIAL-RELATED"/>
    <property type="match status" value="1"/>
</dbReference>
<feature type="region of interest" description="Disordered" evidence="2">
    <location>
        <begin position="265"/>
        <end position="286"/>
    </location>
</feature>
<comment type="caution">
    <text evidence="4">The sequence shown here is derived from an EMBL/GenBank/DDBJ whole genome shotgun (WGS) entry which is preliminary data.</text>
</comment>
<evidence type="ECO:0000256" key="1">
    <source>
        <dbReference type="ARBA" id="ARBA00022946"/>
    </source>
</evidence>
<dbReference type="Pfam" id="PF01571">
    <property type="entry name" value="GCV_T"/>
    <property type="match status" value="1"/>
</dbReference>
<dbReference type="GO" id="GO:0016226">
    <property type="term" value="P:iron-sulfur cluster assembly"/>
    <property type="evidence" value="ECO:0007669"/>
    <property type="project" value="TreeGrafter"/>
</dbReference>
<protein>
    <recommendedName>
        <fullName evidence="3">GCVT N-terminal domain-containing protein</fullName>
    </recommendedName>
</protein>
<evidence type="ECO:0000313" key="4">
    <source>
        <dbReference type="EMBL" id="TMQ49048.1"/>
    </source>
</evidence>
<sequence>MALVPDPRPQSLSGTPATILRLTGADALAILHRISTQSVVDLEPGSCRVTLFCDFRGRLLHRAAVARVRDGAVWLVREDAPAEELAAHLDRHIFRENVRVEEDAAHRGGVRAVPGGFGLAAGTVVEQGGAPFRLEIGPSFGLEVGERSSDPDAERLRILAGRPRHGHEIAPAFNPFEVGLAHEVHLDKGCFTGQEALLRLVTYGGVRRRLAIVTGTGGAPGVPRDILDRGKVAGVLTSAAGAGPGWSGLAVIRNEALDGPPALEVAGAGPVGPPQVFPATRPAGLR</sequence>
<gene>
    <name evidence="4" type="ORF">E6K73_10585</name>
</gene>
<evidence type="ECO:0000313" key="5">
    <source>
        <dbReference type="Proteomes" id="UP000320184"/>
    </source>
</evidence>
<dbReference type="InterPro" id="IPR017703">
    <property type="entry name" value="YgfZ/GCV_T_CS"/>
</dbReference>
<evidence type="ECO:0000259" key="3">
    <source>
        <dbReference type="Pfam" id="PF01571"/>
    </source>
</evidence>
<dbReference type="InterPro" id="IPR045179">
    <property type="entry name" value="YgfZ/GcvT"/>
</dbReference>
<accession>A0A538SCF1</accession>
<feature type="domain" description="GCVT N-terminal" evidence="3">
    <location>
        <begin position="21"/>
        <end position="102"/>
    </location>
</feature>
<dbReference type="AlphaFoldDB" id="A0A538SCF1"/>
<dbReference type="InterPro" id="IPR006222">
    <property type="entry name" value="GCVT_N"/>
</dbReference>
<name>A0A538SCF1_UNCEI</name>
<dbReference type="EMBL" id="VBOT01000128">
    <property type="protein sequence ID" value="TMQ49048.1"/>
    <property type="molecule type" value="Genomic_DNA"/>
</dbReference>
<dbReference type="SUPFAM" id="SSF103025">
    <property type="entry name" value="Folate-binding domain"/>
    <property type="match status" value="1"/>
</dbReference>
<organism evidence="4 5">
    <name type="scientific">Eiseniibacteriota bacterium</name>
    <dbReference type="NCBI Taxonomy" id="2212470"/>
    <lineage>
        <taxon>Bacteria</taxon>
        <taxon>Candidatus Eiseniibacteriota</taxon>
    </lineage>
</organism>
<dbReference type="Gene3D" id="3.30.1360.120">
    <property type="entry name" value="Probable tRNA modification gtpase trme, domain 1"/>
    <property type="match status" value="2"/>
</dbReference>
<evidence type="ECO:0000256" key="2">
    <source>
        <dbReference type="SAM" id="MobiDB-lite"/>
    </source>
</evidence>
<dbReference type="NCBIfam" id="TIGR03317">
    <property type="entry name" value="ygfZ_signature"/>
    <property type="match status" value="1"/>
</dbReference>
<proteinExistence type="predicted"/>
<keyword evidence="1" id="KW-0809">Transit peptide</keyword>
<dbReference type="PANTHER" id="PTHR22602">
    <property type="entry name" value="TRANSFERASE CAF17, MITOCHONDRIAL-RELATED"/>
    <property type="match status" value="1"/>
</dbReference>